<name>A0A6J4HK63_9PROT</name>
<feature type="domain" description="AB hydrolase-1" evidence="1">
    <location>
        <begin position="21"/>
        <end position="162"/>
    </location>
</feature>
<dbReference type="AlphaFoldDB" id="A0A6J4HK63"/>
<accession>A0A6J4HK63</accession>
<dbReference type="InterPro" id="IPR000073">
    <property type="entry name" value="AB_hydrolase_1"/>
</dbReference>
<proteinExistence type="predicted"/>
<evidence type="ECO:0000259" key="1">
    <source>
        <dbReference type="Pfam" id="PF00561"/>
    </source>
</evidence>
<sequence length="250" mass="26824">MPFLDRPDGRIHYHVSGTGFPVLLFAPGGLRSRMELWSSPVGGPARPWVDWSDALPRAGFTAVAMDQRNAGRSLAGIEADGGWHTYAADHLALMDHLGFGRFHVLGGCIGGSFCLKAVEAAPQRVAAAVLQNPIGLHPEHPGYFPESHAEWGRELRSARPGLDADAIAAFGRNMWGGGFVFSVDHAFVRGCPTPTLLLPGTDVPHPAATSAELAALLPGVEVLADWRGPEHLDEQEGRVVEFLKRHTPPS</sequence>
<dbReference type="PANTHER" id="PTHR43433">
    <property type="entry name" value="HYDROLASE, ALPHA/BETA FOLD FAMILY PROTEIN"/>
    <property type="match status" value="1"/>
</dbReference>
<dbReference type="SUPFAM" id="SSF53474">
    <property type="entry name" value="alpha/beta-Hydrolases"/>
    <property type="match status" value="1"/>
</dbReference>
<reference evidence="2" key="1">
    <citation type="submission" date="2020-02" db="EMBL/GenBank/DDBJ databases">
        <authorList>
            <person name="Meier V. D."/>
        </authorList>
    </citation>
    <scope>NUCLEOTIDE SEQUENCE</scope>
    <source>
        <strain evidence="2">AVDCRST_MAG04</strain>
    </source>
</reference>
<dbReference type="InterPro" id="IPR050471">
    <property type="entry name" value="AB_hydrolase"/>
</dbReference>
<protein>
    <recommendedName>
        <fullName evidence="1">AB hydrolase-1 domain-containing protein</fullName>
    </recommendedName>
</protein>
<dbReference type="Pfam" id="PF00561">
    <property type="entry name" value="Abhydrolase_1"/>
    <property type="match status" value="1"/>
</dbReference>
<evidence type="ECO:0000313" key="2">
    <source>
        <dbReference type="EMBL" id="CAA9223621.1"/>
    </source>
</evidence>
<dbReference type="EMBL" id="CADCTL010000056">
    <property type="protein sequence ID" value="CAA9223621.1"/>
    <property type="molecule type" value="Genomic_DNA"/>
</dbReference>
<gene>
    <name evidence="2" type="ORF">AVDCRST_MAG04-743</name>
</gene>
<organism evidence="2">
    <name type="scientific">uncultured Acetobacteraceae bacterium</name>
    <dbReference type="NCBI Taxonomy" id="169975"/>
    <lineage>
        <taxon>Bacteria</taxon>
        <taxon>Pseudomonadati</taxon>
        <taxon>Pseudomonadota</taxon>
        <taxon>Alphaproteobacteria</taxon>
        <taxon>Acetobacterales</taxon>
        <taxon>Acetobacteraceae</taxon>
        <taxon>environmental samples</taxon>
    </lineage>
</organism>
<dbReference type="InterPro" id="IPR029058">
    <property type="entry name" value="AB_hydrolase_fold"/>
</dbReference>
<dbReference type="Gene3D" id="3.40.50.1820">
    <property type="entry name" value="alpha/beta hydrolase"/>
    <property type="match status" value="1"/>
</dbReference>
<dbReference type="PANTHER" id="PTHR43433:SF10">
    <property type="entry name" value="AB HYDROLASE-1 DOMAIN-CONTAINING PROTEIN"/>
    <property type="match status" value="1"/>
</dbReference>